<dbReference type="InterPro" id="IPR036424">
    <property type="entry name" value="UPP_synth-like_sf"/>
</dbReference>
<proteinExistence type="predicted"/>
<dbReference type="SUPFAM" id="SSF64005">
    <property type="entry name" value="Undecaprenyl diphosphate synthase"/>
    <property type="match status" value="1"/>
</dbReference>
<protein>
    <recommendedName>
        <fullName evidence="3">Isoprenyl transferase</fullName>
    </recommendedName>
</protein>
<name>A0A8X8WTJ1_SALSN</name>
<dbReference type="GO" id="GO:0016765">
    <property type="term" value="F:transferase activity, transferring alkyl or aryl (other than methyl) groups"/>
    <property type="evidence" value="ECO:0007669"/>
    <property type="project" value="InterPro"/>
</dbReference>
<dbReference type="Gene3D" id="3.40.1180.10">
    <property type="entry name" value="Decaprenyl diphosphate synthase-like"/>
    <property type="match status" value="1"/>
</dbReference>
<evidence type="ECO:0000313" key="2">
    <source>
        <dbReference type="Proteomes" id="UP000298416"/>
    </source>
</evidence>
<sequence length="89" mass="9739">MPRACLAGATVSVDAVKDAVEEAMMPKHVAIIMDGNGKWARDRKLAVGDGLRAGCRISQPSFPTVMEVDLMMSSTENYIRTDVKELKTR</sequence>
<dbReference type="Proteomes" id="UP000298416">
    <property type="component" value="Unassembled WGS sequence"/>
</dbReference>
<dbReference type="EMBL" id="PNBA02000014">
    <property type="protein sequence ID" value="KAG6400686.1"/>
    <property type="molecule type" value="Genomic_DNA"/>
</dbReference>
<gene>
    <name evidence="1" type="ORF">SASPL_137528</name>
</gene>
<reference evidence="1" key="2">
    <citation type="submission" date="2020-08" db="EMBL/GenBank/DDBJ databases">
        <title>Plant Genome Project.</title>
        <authorList>
            <person name="Zhang R.-G."/>
        </authorList>
    </citation>
    <scope>NUCLEOTIDE SEQUENCE</scope>
    <source>
        <strain evidence="1">Huo1</strain>
        <tissue evidence="1">Leaf</tissue>
    </source>
</reference>
<reference evidence="1" key="1">
    <citation type="submission" date="2018-01" db="EMBL/GenBank/DDBJ databases">
        <authorList>
            <person name="Mao J.F."/>
        </authorList>
    </citation>
    <scope>NUCLEOTIDE SEQUENCE</scope>
    <source>
        <strain evidence="1">Huo1</strain>
        <tissue evidence="1">Leaf</tissue>
    </source>
</reference>
<keyword evidence="2" id="KW-1185">Reference proteome</keyword>
<accession>A0A8X8WTJ1</accession>
<comment type="caution">
    <text evidence="1">The sequence shown here is derived from an EMBL/GenBank/DDBJ whole genome shotgun (WGS) entry which is preliminary data.</text>
</comment>
<evidence type="ECO:0000313" key="1">
    <source>
        <dbReference type="EMBL" id="KAG6400686.1"/>
    </source>
</evidence>
<organism evidence="1">
    <name type="scientific">Salvia splendens</name>
    <name type="common">Scarlet sage</name>
    <dbReference type="NCBI Taxonomy" id="180675"/>
    <lineage>
        <taxon>Eukaryota</taxon>
        <taxon>Viridiplantae</taxon>
        <taxon>Streptophyta</taxon>
        <taxon>Embryophyta</taxon>
        <taxon>Tracheophyta</taxon>
        <taxon>Spermatophyta</taxon>
        <taxon>Magnoliopsida</taxon>
        <taxon>eudicotyledons</taxon>
        <taxon>Gunneridae</taxon>
        <taxon>Pentapetalae</taxon>
        <taxon>asterids</taxon>
        <taxon>lamiids</taxon>
        <taxon>Lamiales</taxon>
        <taxon>Lamiaceae</taxon>
        <taxon>Nepetoideae</taxon>
        <taxon>Mentheae</taxon>
        <taxon>Salviinae</taxon>
        <taxon>Salvia</taxon>
        <taxon>Salvia subgen. Calosphace</taxon>
        <taxon>core Calosphace</taxon>
    </lineage>
</organism>
<evidence type="ECO:0008006" key="3">
    <source>
        <dbReference type="Google" id="ProtNLM"/>
    </source>
</evidence>
<dbReference type="AlphaFoldDB" id="A0A8X8WTJ1"/>